<organism evidence="14 15">
    <name type="scientific">Aromia moschata</name>
    <dbReference type="NCBI Taxonomy" id="1265417"/>
    <lineage>
        <taxon>Eukaryota</taxon>
        <taxon>Metazoa</taxon>
        <taxon>Ecdysozoa</taxon>
        <taxon>Arthropoda</taxon>
        <taxon>Hexapoda</taxon>
        <taxon>Insecta</taxon>
        <taxon>Pterygota</taxon>
        <taxon>Neoptera</taxon>
        <taxon>Endopterygota</taxon>
        <taxon>Coleoptera</taxon>
        <taxon>Polyphaga</taxon>
        <taxon>Cucujiformia</taxon>
        <taxon>Chrysomeloidea</taxon>
        <taxon>Cerambycidae</taxon>
        <taxon>Cerambycinae</taxon>
        <taxon>Callichromatini</taxon>
        <taxon>Aromia</taxon>
    </lineage>
</organism>
<protein>
    <recommendedName>
        <fullName evidence="2">FAD synthase</fullName>
        <ecNumber evidence="2">2.7.7.2</ecNumber>
    </recommendedName>
    <alternativeName>
        <fullName evidence="10">FAD pyrophosphorylase</fullName>
    </alternativeName>
    <alternativeName>
        <fullName evidence="11">FMN adenylyltransferase</fullName>
    </alternativeName>
</protein>
<evidence type="ECO:0000256" key="11">
    <source>
        <dbReference type="ARBA" id="ARBA00031871"/>
    </source>
</evidence>
<proteinExistence type="predicted"/>
<gene>
    <name evidence="14" type="ORF">NQ318_022171</name>
</gene>
<evidence type="ECO:0000256" key="2">
    <source>
        <dbReference type="ARBA" id="ARBA00012393"/>
    </source>
</evidence>
<keyword evidence="7" id="KW-0547">Nucleotide-binding</keyword>
<comment type="catalytic activity">
    <reaction evidence="12">
        <text>FMN + ATP + H(+) = FAD + diphosphate</text>
        <dbReference type="Rhea" id="RHEA:17237"/>
        <dbReference type="ChEBI" id="CHEBI:15378"/>
        <dbReference type="ChEBI" id="CHEBI:30616"/>
        <dbReference type="ChEBI" id="CHEBI:33019"/>
        <dbReference type="ChEBI" id="CHEBI:57692"/>
        <dbReference type="ChEBI" id="CHEBI:58210"/>
        <dbReference type="EC" id="2.7.7.2"/>
    </reaction>
</comment>
<keyword evidence="6" id="KW-0548">Nucleotidyltransferase</keyword>
<evidence type="ECO:0000256" key="8">
    <source>
        <dbReference type="ARBA" id="ARBA00022827"/>
    </source>
</evidence>
<keyword evidence="4" id="KW-0288">FMN</keyword>
<keyword evidence="3" id="KW-0285">Flavoprotein</keyword>
<accession>A0AAV8Z600</accession>
<dbReference type="InterPro" id="IPR014729">
    <property type="entry name" value="Rossmann-like_a/b/a_fold"/>
</dbReference>
<keyword evidence="9" id="KW-0067">ATP-binding</keyword>
<feature type="domain" description="Phosphoadenosine phosphosulphate reductase" evidence="13">
    <location>
        <begin position="70"/>
        <end position="152"/>
    </location>
</feature>
<evidence type="ECO:0000313" key="15">
    <source>
        <dbReference type="Proteomes" id="UP001162162"/>
    </source>
</evidence>
<evidence type="ECO:0000256" key="10">
    <source>
        <dbReference type="ARBA" id="ARBA00031145"/>
    </source>
</evidence>
<name>A0AAV8Z600_9CUCU</name>
<dbReference type="Proteomes" id="UP001162162">
    <property type="component" value="Unassembled WGS sequence"/>
</dbReference>
<keyword evidence="5" id="KW-0808">Transferase</keyword>
<feature type="domain" description="Phosphoadenosine phosphosulphate reductase" evidence="13">
    <location>
        <begin position="5"/>
        <end position="69"/>
    </location>
</feature>
<evidence type="ECO:0000256" key="4">
    <source>
        <dbReference type="ARBA" id="ARBA00022643"/>
    </source>
</evidence>
<evidence type="ECO:0000259" key="13">
    <source>
        <dbReference type="Pfam" id="PF01507"/>
    </source>
</evidence>
<evidence type="ECO:0000313" key="14">
    <source>
        <dbReference type="EMBL" id="KAJ8959474.1"/>
    </source>
</evidence>
<evidence type="ECO:0000256" key="3">
    <source>
        <dbReference type="ARBA" id="ARBA00022630"/>
    </source>
</evidence>
<reference evidence="14" key="1">
    <citation type="journal article" date="2023" name="Insect Mol. Biol.">
        <title>Genome sequencing provides insights into the evolution of gene families encoding plant cell wall-degrading enzymes in longhorned beetles.</title>
        <authorList>
            <person name="Shin N.R."/>
            <person name="Okamura Y."/>
            <person name="Kirsch R."/>
            <person name="Pauchet Y."/>
        </authorList>
    </citation>
    <scope>NUCLEOTIDE SEQUENCE</scope>
    <source>
        <strain evidence="14">AMC_N1</strain>
    </source>
</reference>
<dbReference type="PANTHER" id="PTHR23293:SF9">
    <property type="entry name" value="FAD SYNTHASE"/>
    <property type="match status" value="1"/>
</dbReference>
<sequence length="190" mass="22300">MLQRGKDCTVLLHLVTAVMSAKYEKRRDPITCLYIRSENAFPEQDRFIAQCQVYFNLDVMTVQLSIKEALSEVLAKKPNLKACLMGTRRTDPFSSKLNVFQMTDPDWPQVMRVSPVLDWHYCDIWDYLLYYKVPYCKLYDMGFTSLGNAKNTIRNPSLIYNDVRLGKEIYLPAYKMLNEDKERSGRDIRE</sequence>
<dbReference type="CDD" id="cd23948">
    <property type="entry name" value="FAD_synthase"/>
    <property type="match status" value="1"/>
</dbReference>
<dbReference type="GO" id="GO:0006747">
    <property type="term" value="P:FAD biosynthetic process"/>
    <property type="evidence" value="ECO:0007669"/>
    <property type="project" value="TreeGrafter"/>
</dbReference>
<dbReference type="PANTHER" id="PTHR23293">
    <property type="entry name" value="FAD SYNTHETASE-RELATED FMN ADENYLYLTRANSFERASE"/>
    <property type="match status" value="1"/>
</dbReference>
<evidence type="ECO:0000256" key="6">
    <source>
        <dbReference type="ARBA" id="ARBA00022695"/>
    </source>
</evidence>
<keyword evidence="15" id="KW-1185">Reference proteome</keyword>
<keyword evidence="8" id="KW-0274">FAD</keyword>
<dbReference type="Pfam" id="PF01507">
    <property type="entry name" value="PAPS_reduct"/>
    <property type="match status" value="2"/>
</dbReference>
<dbReference type="Gene3D" id="3.40.50.620">
    <property type="entry name" value="HUPs"/>
    <property type="match status" value="1"/>
</dbReference>
<evidence type="ECO:0000256" key="9">
    <source>
        <dbReference type="ARBA" id="ARBA00022840"/>
    </source>
</evidence>
<evidence type="ECO:0000256" key="1">
    <source>
        <dbReference type="ARBA" id="ARBA00004726"/>
    </source>
</evidence>
<dbReference type="EC" id="2.7.7.2" evidence="2"/>
<dbReference type="InterPro" id="IPR002500">
    <property type="entry name" value="PAPS_reduct_dom"/>
</dbReference>
<evidence type="ECO:0000256" key="5">
    <source>
        <dbReference type="ARBA" id="ARBA00022679"/>
    </source>
</evidence>
<dbReference type="EMBL" id="JAPWTK010000013">
    <property type="protein sequence ID" value="KAJ8959474.1"/>
    <property type="molecule type" value="Genomic_DNA"/>
</dbReference>
<evidence type="ECO:0000256" key="12">
    <source>
        <dbReference type="ARBA" id="ARBA00049494"/>
    </source>
</evidence>
<dbReference type="SUPFAM" id="SSF52402">
    <property type="entry name" value="Adenine nucleotide alpha hydrolases-like"/>
    <property type="match status" value="1"/>
</dbReference>
<dbReference type="GO" id="GO:0003919">
    <property type="term" value="F:FMN adenylyltransferase activity"/>
    <property type="evidence" value="ECO:0007669"/>
    <property type="project" value="UniProtKB-EC"/>
</dbReference>
<comment type="caution">
    <text evidence="14">The sequence shown here is derived from an EMBL/GenBank/DDBJ whole genome shotgun (WGS) entry which is preliminary data.</text>
</comment>
<evidence type="ECO:0000256" key="7">
    <source>
        <dbReference type="ARBA" id="ARBA00022741"/>
    </source>
</evidence>
<comment type="pathway">
    <text evidence="1">Cofactor biosynthesis; FAD biosynthesis; FAD from FMN: step 1/1.</text>
</comment>
<dbReference type="GO" id="GO:0005524">
    <property type="term" value="F:ATP binding"/>
    <property type="evidence" value="ECO:0007669"/>
    <property type="project" value="UniProtKB-KW"/>
</dbReference>
<dbReference type="AlphaFoldDB" id="A0AAV8Z600"/>